<dbReference type="AlphaFoldDB" id="A0AAE4ML15"/>
<evidence type="ECO:0000256" key="4">
    <source>
        <dbReference type="ARBA" id="ARBA00022691"/>
    </source>
</evidence>
<evidence type="ECO:0000256" key="5">
    <source>
        <dbReference type="HAMAP-Rule" id="MF_00787"/>
    </source>
</evidence>
<dbReference type="HAMAP" id="MF_00787">
    <property type="entry name" value="CbiD"/>
    <property type="match status" value="1"/>
</dbReference>
<comment type="similarity">
    <text evidence="5">Belongs to the CbiD family.</text>
</comment>
<dbReference type="SUPFAM" id="SSF111342">
    <property type="entry name" value="CbiD-like"/>
    <property type="match status" value="1"/>
</dbReference>
<evidence type="ECO:0000256" key="1">
    <source>
        <dbReference type="ARBA" id="ARBA00022573"/>
    </source>
</evidence>
<dbReference type="Gene3D" id="3.40.50.10720">
    <property type="entry name" value="CbiD-like domains"/>
    <property type="match status" value="1"/>
</dbReference>
<evidence type="ECO:0000313" key="7">
    <source>
        <dbReference type="Proteomes" id="UP001271789"/>
    </source>
</evidence>
<evidence type="ECO:0000256" key="2">
    <source>
        <dbReference type="ARBA" id="ARBA00022603"/>
    </source>
</evidence>
<sequence length="387" mass="42140">MKICKYDANLMIFMKDPVNDFEIPEEWLAKSPLPRNELEKLVEKGLAVVLSDGSYLKRGFTTGTTSAAAAKAAVLSLRQELSPETIISVPTPIGLRAEMPAAFAKDGKSGVRKVFNDHESDITRDVLFCADVRIVPKSSVEPVMLKKAASNIIVTGGIGVGIIERAGFETPAGEYAINPKPLAQIRNSVIEGLKETSRFDEICGTDSDSVLIVIISIPDGVELSKKTLNDRIGIRGGISILGTTGFVEPWNDHLGEMKDELIQHSKKLVLTTGRQGMSISSMLFPGYDIIMVGSRISEGIAAAKNAEEIVVSGLPGLVLKWGNPAMMKDCEYATVVEMIERDPKNERIQTAFDMAVKKGKGARIVVIERDGLVLLDSKNEFDYLMKQ</sequence>
<dbReference type="InterPro" id="IPR036074">
    <property type="entry name" value="CbiD_sf"/>
</dbReference>
<dbReference type="PANTHER" id="PTHR35863:SF1">
    <property type="entry name" value="COBALT-PRECORRIN-5B C(1)-METHYLTRANSFERASE"/>
    <property type="match status" value="1"/>
</dbReference>
<dbReference type="InterPro" id="IPR002748">
    <property type="entry name" value="CbiD"/>
</dbReference>
<organism evidence="6 7">
    <name type="scientific">Methanolapillus africanus</name>
    <dbReference type="NCBI Taxonomy" id="3028297"/>
    <lineage>
        <taxon>Archaea</taxon>
        <taxon>Methanobacteriati</taxon>
        <taxon>Methanobacteriota</taxon>
        <taxon>Stenosarchaea group</taxon>
        <taxon>Methanomicrobia</taxon>
        <taxon>Methanosarcinales</taxon>
        <taxon>Methanosarcinaceae</taxon>
        <taxon>Methanolapillus</taxon>
    </lineage>
</organism>
<evidence type="ECO:0000256" key="3">
    <source>
        <dbReference type="ARBA" id="ARBA00022679"/>
    </source>
</evidence>
<comment type="function">
    <text evidence="5">Catalyzes the methylation of C-1 in cobalt-precorrin-5B to form cobalt-precorrin-6A.</text>
</comment>
<name>A0AAE4ML15_9EURY</name>
<dbReference type="EC" id="2.1.1.195" evidence="5"/>
<keyword evidence="3 5" id="KW-0808">Transferase</keyword>
<reference evidence="6" key="1">
    <citation type="submission" date="2023-06" db="EMBL/GenBank/DDBJ databases">
        <title>Genome sequence of Methanosarcinaceae archaeon Ag5.</title>
        <authorList>
            <person name="Protasov E."/>
            <person name="Platt K."/>
            <person name="Poehlein A."/>
            <person name="Daniel R."/>
            <person name="Brune A."/>
        </authorList>
    </citation>
    <scope>NUCLEOTIDE SEQUENCE</scope>
    <source>
        <strain evidence="6">Ag5</strain>
    </source>
</reference>
<comment type="pathway">
    <text evidence="5">Cofactor biosynthesis; adenosylcobalamin biosynthesis; cob(II)yrinate a,c-diamide from sirohydrochlorin (anaerobic route): step 6/10.</text>
</comment>
<dbReference type="Gene3D" id="3.30.2110.10">
    <property type="entry name" value="CbiD-like"/>
    <property type="match status" value="1"/>
</dbReference>
<dbReference type="GO" id="GO:0032259">
    <property type="term" value="P:methylation"/>
    <property type="evidence" value="ECO:0007669"/>
    <property type="project" value="UniProtKB-KW"/>
</dbReference>
<keyword evidence="2 5" id="KW-0489">Methyltransferase</keyword>
<keyword evidence="7" id="KW-1185">Reference proteome</keyword>
<dbReference type="Pfam" id="PF01888">
    <property type="entry name" value="CbiD"/>
    <property type="match status" value="1"/>
</dbReference>
<dbReference type="Proteomes" id="UP001271789">
    <property type="component" value="Unassembled WGS sequence"/>
</dbReference>
<comment type="catalytic activity">
    <reaction evidence="5">
        <text>Co-precorrin-5B + S-adenosyl-L-methionine = Co-precorrin-6A + S-adenosyl-L-homocysteine</text>
        <dbReference type="Rhea" id="RHEA:26285"/>
        <dbReference type="ChEBI" id="CHEBI:57856"/>
        <dbReference type="ChEBI" id="CHEBI:59789"/>
        <dbReference type="ChEBI" id="CHEBI:60063"/>
        <dbReference type="ChEBI" id="CHEBI:60064"/>
        <dbReference type="EC" id="2.1.1.195"/>
    </reaction>
</comment>
<dbReference type="NCBIfam" id="NF000855">
    <property type="entry name" value="PRK00075.2-4"/>
    <property type="match status" value="1"/>
</dbReference>
<accession>A0AAE4ML15</accession>
<protein>
    <recommendedName>
        <fullName evidence="5">Cobalt-precorrin-5B C(1)-methyltransferase</fullName>
        <ecNumber evidence="5">2.1.1.195</ecNumber>
    </recommendedName>
    <alternativeName>
        <fullName evidence="5">Cobalt-precorrin-6A synthase</fullName>
    </alternativeName>
</protein>
<dbReference type="PANTHER" id="PTHR35863">
    <property type="entry name" value="COBALT-PRECORRIN-5B C(1)-METHYLTRANSFERASE"/>
    <property type="match status" value="1"/>
</dbReference>
<evidence type="ECO:0000313" key="6">
    <source>
        <dbReference type="EMBL" id="MDV0447063.1"/>
    </source>
</evidence>
<dbReference type="EMBL" id="JAWDKD010000018">
    <property type="protein sequence ID" value="MDV0447063.1"/>
    <property type="molecule type" value="Genomic_DNA"/>
</dbReference>
<proteinExistence type="inferred from homology"/>
<gene>
    <name evidence="5 6" type="primary">cbiD</name>
    <name evidence="6" type="ORF">MsAg5_09350</name>
</gene>
<keyword evidence="1 5" id="KW-0169">Cobalamin biosynthesis</keyword>
<dbReference type="GO" id="GO:0008168">
    <property type="term" value="F:methyltransferase activity"/>
    <property type="evidence" value="ECO:0007669"/>
    <property type="project" value="UniProtKB-UniRule"/>
</dbReference>
<dbReference type="GO" id="GO:0019251">
    <property type="term" value="P:anaerobic cobalamin biosynthetic process"/>
    <property type="evidence" value="ECO:0007669"/>
    <property type="project" value="UniProtKB-UniRule"/>
</dbReference>
<keyword evidence="4 5" id="KW-0949">S-adenosyl-L-methionine</keyword>
<comment type="caution">
    <text evidence="6">The sequence shown here is derived from an EMBL/GenBank/DDBJ whole genome shotgun (WGS) entry which is preliminary data.</text>
</comment>